<protein>
    <submittedName>
        <fullName evidence="2">Uncharacterized protein</fullName>
    </submittedName>
</protein>
<dbReference type="EMBL" id="JAPDHF010000007">
    <property type="protein sequence ID" value="KAJ4015516.1"/>
    <property type="molecule type" value="Genomic_DNA"/>
</dbReference>
<proteinExistence type="predicted"/>
<feature type="region of interest" description="Disordered" evidence="1">
    <location>
        <begin position="91"/>
        <end position="110"/>
    </location>
</feature>
<gene>
    <name evidence="2" type="ORF">NW766_005860</name>
</gene>
<dbReference type="OrthoDB" id="10618767at2759"/>
<feature type="compositionally biased region" description="Basic and acidic residues" evidence="1">
    <location>
        <begin position="98"/>
        <end position="110"/>
    </location>
</feature>
<accession>A0A9W8PRR2</accession>
<dbReference type="Proteomes" id="UP001152130">
    <property type="component" value="Unassembled WGS sequence"/>
</dbReference>
<evidence type="ECO:0000313" key="3">
    <source>
        <dbReference type="Proteomes" id="UP001152130"/>
    </source>
</evidence>
<dbReference type="AlphaFoldDB" id="A0A9W8PRR2"/>
<evidence type="ECO:0000256" key="1">
    <source>
        <dbReference type="SAM" id="MobiDB-lite"/>
    </source>
</evidence>
<evidence type="ECO:0000313" key="2">
    <source>
        <dbReference type="EMBL" id="KAJ4015516.1"/>
    </source>
</evidence>
<keyword evidence="3" id="KW-1185">Reference proteome</keyword>
<comment type="caution">
    <text evidence="2">The sequence shown here is derived from an EMBL/GenBank/DDBJ whole genome shotgun (WGS) entry which is preliminary data.</text>
</comment>
<organism evidence="2 3">
    <name type="scientific">Fusarium irregulare</name>
    <dbReference type="NCBI Taxonomy" id="2494466"/>
    <lineage>
        <taxon>Eukaryota</taxon>
        <taxon>Fungi</taxon>
        <taxon>Dikarya</taxon>
        <taxon>Ascomycota</taxon>
        <taxon>Pezizomycotina</taxon>
        <taxon>Sordariomycetes</taxon>
        <taxon>Hypocreomycetidae</taxon>
        <taxon>Hypocreales</taxon>
        <taxon>Nectriaceae</taxon>
        <taxon>Fusarium</taxon>
        <taxon>Fusarium incarnatum-equiseti species complex</taxon>
    </lineage>
</organism>
<sequence length="151" mass="17217">MFHRHQGRALDRTNNVKVNQTRSGLDIRLTSRSAKRQWIIPLHLVPAKFIEGGLEIVENNGICEAFEDEGEFPKRINVADGEDWCYGEEVDDYEDDADGHAQEEEAEARGDADKFDVFKFVAIFDVPEQIEGGKYPPWVTVVISQRPIREA</sequence>
<reference evidence="2" key="1">
    <citation type="submission" date="2022-10" db="EMBL/GenBank/DDBJ databases">
        <title>Fusarium specimens isolated from Avocado Roots.</title>
        <authorList>
            <person name="Stajich J."/>
            <person name="Roper C."/>
            <person name="Heimlech-Rivalta G."/>
        </authorList>
    </citation>
    <scope>NUCLEOTIDE SEQUENCE</scope>
    <source>
        <strain evidence="2">CF00143</strain>
    </source>
</reference>
<name>A0A9W8PRR2_9HYPO</name>